<evidence type="ECO:0000313" key="1">
    <source>
        <dbReference type="EMBL" id="TPG52082.1"/>
    </source>
</evidence>
<organism evidence="1 2">
    <name type="scientific">Sphingomonas glacialis</name>
    <dbReference type="NCBI Taxonomy" id="658225"/>
    <lineage>
        <taxon>Bacteria</taxon>
        <taxon>Pseudomonadati</taxon>
        <taxon>Pseudomonadota</taxon>
        <taxon>Alphaproteobacteria</taxon>
        <taxon>Sphingomonadales</taxon>
        <taxon>Sphingomonadaceae</taxon>
        <taxon>Sphingomonas</taxon>
    </lineage>
</organism>
<evidence type="ECO:0000313" key="2">
    <source>
        <dbReference type="Proteomes" id="UP000319931"/>
    </source>
</evidence>
<gene>
    <name evidence="1" type="ORF">EAH76_15310</name>
</gene>
<dbReference type="Proteomes" id="UP000319931">
    <property type="component" value="Unassembled WGS sequence"/>
</dbReference>
<accession>A0A502FS27</accession>
<reference evidence="1 2" key="1">
    <citation type="journal article" date="2019" name="Environ. Microbiol.">
        <title>Species interactions and distinct microbial communities in high Arctic permafrost affected cryosols are associated with the CH4 and CO2 gas fluxes.</title>
        <authorList>
            <person name="Altshuler I."/>
            <person name="Hamel J."/>
            <person name="Turney S."/>
            <person name="Magnuson E."/>
            <person name="Levesque R."/>
            <person name="Greer C."/>
            <person name="Whyte L.G."/>
        </authorList>
    </citation>
    <scope>NUCLEOTIDE SEQUENCE [LARGE SCALE GENOMIC DNA]</scope>
    <source>
        <strain evidence="1 2">E6.1</strain>
    </source>
</reference>
<dbReference type="RefSeq" id="WP_140851156.1">
    <property type="nucleotide sequence ID" value="NZ_RCZC01000004.1"/>
</dbReference>
<sequence>MKETSQAGDATADWLHDIGGDRASLRHTCWIASLHLAACTRWLNEAPCSIEEAASTLADVTEILRAVQSKLAGRDRVVSTAPATLPDGPFEATLLELHHRHATLAFGLAGLSQSIAAL</sequence>
<name>A0A502FS27_9SPHN</name>
<comment type="caution">
    <text evidence="1">The sequence shown here is derived from an EMBL/GenBank/DDBJ whole genome shotgun (WGS) entry which is preliminary data.</text>
</comment>
<keyword evidence="2" id="KW-1185">Reference proteome</keyword>
<dbReference type="AlphaFoldDB" id="A0A502FS27"/>
<protein>
    <submittedName>
        <fullName evidence="1">Uncharacterized protein</fullName>
    </submittedName>
</protein>
<dbReference type="EMBL" id="RCZC01000004">
    <property type="protein sequence ID" value="TPG52082.1"/>
    <property type="molecule type" value="Genomic_DNA"/>
</dbReference>
<proteinExistence type="predicted"/>